<dbReference type="EMBL" id="WNTK01000004">
    <property type="protein sequence ID" value="KAG9485886.1"/>
    <property type="molecule type" value="Genomic_DNA"/>
</dbReference>
<keyword evidence="2" id="KW-1185">Reference proteome</keyword>
<evidence type="ECO:0000313" key="2">
    <source>
        <dbReference type="Proteomes" id="UP000770717"/>
    </source>
</evidence>
<proteinExistence type="predicted"/>
<evidence type="ECO:0000313" key="1">
    <source>
        <dbReference type="EMBL" id="KAG9485886.1"/>
    </source>
</evidence>
<sequence length="112" mass="13206">MLKNFKFVSTLNGHICFRNIPSCRALQPNGSWFLQFNLFPYPIPLLFSTPPSKTWVFSTYIPNEESSVIWVLSLKFLVFETSKVQRHQCCPASLVPRSFYFRKEEKAVCRWH</sequence>
<accession>A0A8J6KB77</accession>
<organism evidence="1 2">
    <name type="scientific">Eleutherodactylus coqui</name>
    <name type="common">Puerto Rican coqui</name>
    <dbReference type="NCBI Taxonomy" id="57060"/>
    <lineage>
        <taxon>Eukaryota</taxon>
        <taxon>Metazoa</taxon>
        <taxon>Chordata</taxon>
        <taxon>Craniata</taxon>
        <taxon>Vertebrata</taxon>
        <taxon>Euteleostomi</taxon>
        <taxon>Amphibia</taxon>
        <taxon>Batrachia</taxon>
        <taxon>Anura</taxon>
        <taxon>Neobatrachia</taxon>
        <taxon>Hyloidea</taxon>
        <taxon>Eleutherodactylidae</taxon>
        <taxon>Eleutherodactylinae</taxon>
        <taxon>Eleutherodactylus</taxon>
        <taxon>Eleutherodactylus</taxon>
    </lineage>
</organism>
<name>A0A8J6KB77_ELECQ</name>
<dbReference type="AlphaFoldDB" id="A0A8J6KB77"/>
<dbReference type="Proteomes" id="UP000770717">
    <property type="component" value="Unassembled WGS sequence"/>
</dbReference>
<gene>
    <name evidence="1" type="ORF">GDO78_008784</name>
</gene>
<comment type="caution">
    <text evidence="1">The sequence shown here is derived from an EMBL/GenBank/DDBJ whole genome shotgun (WGS) entry which is preliminary data.</text>
</comment>
<reference evidence="1" key="1">
    <citation type="thesis" date="2020" institute="ProQuest LLC" country="789 East Eisenhower Parkway, Ann Arbor, MI, USA">
        <title>Comparative Genomics and Chromosome Evolution.</title>
        <authorList>
            <person name="Mudd A.B."/>
        </authorList>
    </citation>
    <scope>NUCLEOTIDE SEQUENCE</scope>
    <source>
        <strain evidence="1">HN-11 Male</strain>
        <tissue evidence="1">Kidney and liver</tissue>
    </source>
</reference>
<protein>
    <submittedName>
        <fullName evidence="1">Uncharacterized protein</fullName>
    </submittedName>
</protein>